<name>A0A4Y9ENT5_9SPHN</name>
<gene>
    <name evidence="1" type="ORF">EUV02_11215</name>
</gene>
<organism evidence="1 2">
    <name type="scientific">Glacieibacterium arshaanense</name>
    <dbReference type="NCBI Taxonomy" id="2511025"/>
    <lineage>
        <taxon>Bacteria</taxon>
        <taxon>Pseudomonadati</taxon>
        <taxon>Pseudomonadota</taxon>
        <taxon>Alphaproteobacteria</taxon>
        <taxon>Sphingomonadales</taxon>
        <taxon>Sphingosinicellaceae</taxon>
        <taxon>Glacieibacterium</taxon>
    </lineage>
</organism>
<dbReference type="Proteomes" id="UP000297737">
    <property type="component" value="Unassembled WGS sequence"/>
</dbReference>
<dbReference type="AlphaFoldDB" id="A0A4Y9ENT5"/>
<dbReference type="RefSeq" id="WP_135246299.1">
    <property type="nucleotide sequence ID" value="NZ_SIHO01000002.1"/>
</dbReference>
<keyword evidence="2" id="KW-1185">Reference proteome</keyword>
<evidence type="ECO:0000313" key="2">
    <source>
        <dbReference type="Proteomes" id="UP000297737"/>
    </source>
</evidence>
<evidence type="ECO:0000313" key="1">
    <source>
        <dbReference type="EMBL" id="TFU03707.1"/>
    </source>
</evidence>
<accession>A0A4Y9ENT5</accession>
<dbReference type="EMBL" id="SIHO01000002">
    <property type="protein sequence ID" value="TFU03707.1"/>
    <property type="molecule type" value="Genomic_DNA"/>
</dbReference>
<reference evidence="1 2" key="1">
    <citation type="submission" date="2019-02" db="EMBL/GenBank/DDBJ databases">
        <title>Polymorphobacter sp. isolated from the lake at the Tibet of China.</title>
        <authorList>
            <person name="Li A."/>
        </authorList>
    </citation>
    <scope>NUCLEOTIDE SEQUENCE [LARGE SCALE GENOMIC DNA]</scope>
    <source>
        <strain evidence="1 2">DJ1R-1</strain>
    </source>
</reference>
<proteinExistence type="predicted"/>
<comment type="caution">
    <text evidence="1">The sequence shown here is derived from an EMBL/GenBank/DDBJ whole genome shotgun (WGS) entry which is preliminary data.</text>
</comment>
<sequence>MNSSANASETQLQHPRTALKWGVITAAALLLPAATLALRPTAASDAALIAKARGVAANTVGDVAIDDAQSFRVLRGKQFKGLLVSGSGQVARDGASPVHGCFVVGVNADGRVKVIQTIGTDNWEAETCRGVKAVSLLKSDADGTQRLVLIYDAASPNAATVEPVVLRWTGRLDRAEVDITASDKASQAGAETVADVRKALGL</sequence>
<dbReference type="OrthoDB" id="7573067at2"/>
<protein>
    <submittedName>
        <fullName evidence="1">Uncharacterized protein</fullName>
    </submittedName>
</protein>